<dbReference type="Pfam" id="PF13672">
    <property type="entry name" value="PP2C_2"/>
    <property type="match status" value="1"/>
</dbReference>
<dbReference type="EMBL" id="LR130778">
    <property type="protein sequence ID" value="VDN45868.1"/>
    <property type="molecule type" value="Genomic_DNA"/>
</dbReference>
<organism evidence="2 3">
    <name type="scientific">Petrocella atlantisensis</name>
    <dbReference type="NCBI Taxonomy" id="2173034"/>
    <lineage>
        <taxon>Bacteria</taxon>
        <taxon>Bacillati</taxon>
        <taxon>Bacillota</taxon>
        <taxon>Clostridia</taxon>
        <taxon>Lachnospirales</taxon>
        <taxon>Vallitaleaceae</taxon>
        <taxon>Petrocella</taxon>
    </lineage>
</organism>
<dbReference type="SMART" id="SM00331">
    <property type="entry name" value="PP2C_SIG"/>
    <property type="match status" value="1"/>
</dbReference>
<dbReference type="NCBIfam" id="NF033484">
    <property type="entry name" value="Stp1_PP2C_phos"/>
    <property type="match status" value="1"/>
</dbReference>
<keyword evidence="2" id="KW-0378">Hydrolase</keyword>
<dbReference type="Gene3D" id="3.60.40.10">
    <property type="entry name" value="PPM-type phosphatase domain"/>
    <property type="match status" value="1"/>
</dbReference>
<dbReference type="GO" id="GO:0004722">
    <property type="term" value="F:protein serine/threonine phosphatase activity"/>
    <property type="evidence" value="ECO:0007669"/>
    <property type="project" value="UniProtKB-EC"/>
</dbReference>
<dbReference type="InterPro" id="IPR015655">
    <property type="entry name" value="PP2C"/>
</dbReference>
<evidence type="ECO:0000259" key="1">
    <source>
        <dbReference type="PROSITE" id="PS51746"/>
    </source>
</evidence>
<dbReference type="AlphaFoldDB" id="A0A3P7PA24"/>
<dbReference type="SMART" id="SM00332">
    <property type="entry name" value="PP2Cc"/>
    <property type="match status" value="1"/>
</dbReference>
<dbReference type="RefSeq" id="WP_125135463.1">
    <property type="nucleotide sequence ID" value="NZ_LR130778.1"/>
</dbReference>
<reference evidence="2 3" key="1">
    <citation type="submission" date="2018-09" db="EMBL/GenBank/DDBJ databases">
        <authorList>
            <person name="Postec A."/>
        </authorList>
    </citation>
    <scope>NUCLEOTIDE SEQUENCE [LARGE SCALE GENOMIC DNA]</scope>
    <source>
        <strain evidence="2">70B-A</strain>
    </source>
</reference>
<feature type="domain" description="PPM-type phosphatase" evidence="1">
    <location>
        <begin position="2"/>
        <end position="239"/>
    </location>
</feature>
<dbReference type="PROSITE" id="PS51746">
    <property type="entry name" value="PPM_2"/>
    <property type="match status" value="1"/>
</dbReference>
<dbReference type="OrthoDB" id="9801841at2"/>
<dbReference type="KEGG" id="cbar:PATL70BA_0031"/>
<dbReference type="SUPFAM" id="SSF81606">
    <property type="entry name" value="PP2C-like"/>
    <property type="match status" value="1"/>
</dbReference>
<dbReference type="CDD" id="cd00143">
    <property type="entry name" value="PP2Cc"/>
    <property type="match status" value="1"/>
</dbReference>
<proteinExistence type="predicted"/>
<protein>
    <submittedName>
        <fullName evidence="2">Serine/threonine phosphatase stp</fullName>
        <ecNumber evidence="2">3.1.3.16</ecNumber>
    </submittedName>
</protein>
<dbReference type="EC" id="3.1.3.16" evidence="2"/>
<dbReference type="PANTHER" id="PTHR13832:SF827">
    <property type="entry name" value="PROTEIN PHOSPHATASE 1L"/>
    <property type="match status" value="1"/>
</dbReference>
<accession>A0A3P7PA24</accession>
<sequence length="245" mass="27266">MRSFALTDKGLVRSHNEDYYYVSDTPIGKLPNLYIIADGMGGHKAGDIASKKAIQHMVENVEENSDWDVVYSLEHAIRVANRAIFDAGEHNLDQKGMGTTLVACVIKDDTLFVTNVGDSRLYVYADDLEQVTLDHSVVEELYRAGHISEEDRYNHPNKNMITRALGAENEVKVDRFVRALNKSDLILLCSDGLNKMLTDDEVRIIMKQATTIEDKGYALMKASLDKGGIDNTTLIIIGNGNEVQS</sequence>
<evidence type="ECO:0000313" key="3">
    <source>
        <dbReference type="Proteomes" id="UP000279029"/>
    </source>
</evidence>
<evidence type="ECO:0000313" key="2">
    <source>
        <dbReference type="EMBL" id="VDN45868.1"/>
    </source>
</evidence>
<dbReference type="Proteomes" id="UP000279029">
    <property type="component" value="Chromosome"/>
</dbReference>
<dbReference type="InterPro" id="IPR001932">
    <property type="entry name" value="PPM-type_phosphatase-like_dom"/>
</dbReference>
<name>A0A3P7PA24_9FIRM</name>
<dbReference type="InterPro" id="IPR036457">
    <property type="entry name" value="PPM-type-like_dom_sf"/>
</dbReference>
<keyword evidence="3" id="KW-1185">Reference proteome</keyword>
<dbReference type="PANTHER" id="PTHR13832">
    <property type="entry name" value="PROTEIN PHOSPHATASE 2C"/>
    <property type="match status" value="1"/>
</dbReference>
<gene>
    <name evidence="2" type="primary">stp</name>
    <name evidence="2" type="ORF">PATL70BA_0031</name>
</gene>